<name>A0A1S8A862_ROSNE</name>
<evidence type="ECO:0000313" key="1">
    <source>
        <dbReference type="EMBL" id="GAW26199.1"/>
    </source>
</evidence>
<evidence type="ECO:0000313" key="2">
    <source>
        <dbReference type="Proteomes" id="UP000054516"/>
    </source>
</evidence>
<organism evidence="1">
    <name type="scientific">Rosellinia necatrix</name>
    <name type="common">White root-rot fungus</name>
    <dbReference type="NCBI Taxonomy" id="77044"/>
    <lineage>
        <taxon>Eukaryota</taxon>
        <taxon>Fungi</taxon>
        <taxon>Dikarya</taxon>
        <taxon>Ascomycota</taxon>
        <taxon>Pezizomycotina</taxon>
        <taxon>Sordariomycetes</taxon>
        <taxon>Xylariomycetidae</taxon>
        <taxon>Xylariales</taxon>
        <taxon>Xylariaceae</taxon>
        <taxon>Rosellinia</taxon>
    </lineage>
</organism>
<gene>
    <name evidence="1" type="ORF">SAMD00023353_2400510</name>
</gene>
<keyword evidence="2" id="KW-1185">Reference proteome</keyword>
<dbReference type="Proteomes" id="UP000054516">
    <property type="component" value="Unassembled WGS sequence"/>
</dbReference>
<dbReference type="AlphaFoldDB" id="A0A1S8A862"/>
<reference evidence="1" key="1">
    <citation type="submission" date="2016-03" db="EMBL/GenBank/DDBJ databases">
        <title>Draft genome sequence of Rosellinia necatrix.</title>
        <authorList>
            <person name="Kanematsu S."/>
        </authorList>
    </citation>
    <scope>NUCLEOTIDE SEQUENCE [LARGE SCALE GENOMIC DNA]</scope>
    <source>
        <strain evidence="1">W97</strain>
    </source>
</reference>
<proteinExistence type="predicted"/>
<dbReference type="EMBL" id="DF977469">
    <property type="protein sequence ID" value="GAW26199.1"/>
    <property type="molecule type" value="Genomic_DNA"/>
</dbReference>
<sequence length="110" mass="12660">MVGHPPARLEANELIRSTTRERNSIPVDNPVLQTRTVEVNSNRESGLSRAERRFQRLRMAQQARLEAEIQLNNRLEEESRMTQEFNSMQLKLEQLLISKATMVIYPGAAV</sequence>
<dbReference type="OrthoDB" id="5406275at2759"/>
<accession>A0A1S8A862</accession>
<protein>
    <submittedName>
        <fullName evidence="1">Uncharacterized protein</fullName>
    </submittedName>
</protein>